<name>A0A413KG51_STRAP</name>
<organism evidence="1 2">
    <name type="scientific">Streptococcus anginosus</name>
    <dbReference type="NCBI Taxonomy" id="1328"/>
    <lineage>
        <taxon>Bacteria</taxon>
        <taxon>Bacillati</taxon>
        <taxon>Bacillota</taxon>
        <taxon>Bacilli</taxon>
        <taxon>Lactobacillales</taxon>
        <taxon>Streptococcaceae</taxon>
        <taxon>Streptococcus</taxon>
        <taxon>Streptococcus anginosus group</taxon>
    </lineage>
</organism>
<proteinExistence type="predicted"/>
<reference evidence="1 2" key="1">
    <citation type="submission" date="2018-08" db="EMBL/GenBank/DDBJ databases">
        <title>A genome reference for cultivated species of the human gut microbiota.</title>
        <authorList>
            <person name="Zou Y."/>
            <person name="Xue W."/>
            <person name="Luo G."/>
        </authorList>
    </citation>
    <scope>NUCLEOTIDE SEQUENCE [LARGE SCALE GENOMIC DNA]</scope>
    <source>
        <strain evidence="1 2">AF18-38</strain>
    </source>
</reference>
<dbReference type="RefSeq" id="WP_050197452.1">
    <property type="nucleotide sequence ID" value="NZ_CP126961.1"/>
</dbReference>
<protein>
    <submittedName>
        <fullName evidence="1">Uncharacterized protein</fullName>
    </submittedName>
</protein>
<comment type="caution">
    <text evidence="1">The sequence shown here is derived from an EMBL/GenBank/DDBJ whole genome shotgun (WGS) entry which is preliminary data.</text>
</comment>
<evidence type="ECO:0000313" key="2">
    <source>
        <dbReference type="Proteomes" id="UP000284046"/>
    </source>
</evidence>
<dbReference type="NCBIfam" id="NF038161">
    <property type="entry name" value="lant_II_LchA2"/>
    <property type="match status" value="1"/>
</dbReference>
<dbReference type="EMBL" id="QRWZ01000002">
    <property type="protein sequence ID" value="RGT62033.1"/>
    <property type="molecule type" value="Genomic_DNA"/>
</dbReference>
<gene>
    <name evidence="1" type="ORF">DWX18_02625</name>
</gene>
<sequence>MEQNNLELGKYLESDLLSLTDENVDGGTTPATPYTPAIGKGVIAVTAFVSANTCPTSACTRAC</sequence>
<dbReference type="Proteomes" id="UP000284046">
    <property type="component" value="Unassembled WGS sequence"/>
</dbReference>
<dbReference type="AlphaFoldDB" id="A0A413KG51"/>
<evidence type="ECO:0000313" key="1">
    <source>
        <dbReference type="EMBL" id="RGT62033.1"/>
    </source>
</evidence>
<accession>A0A413KG51</accession>